<evidence type="ECO:0000313" key="2">
    <source>
        <dbReference type="EMBL" id="RAS62196.1"/>
    </source>
</evidence>
<comment type="caution">
    <text evidence="1">The sequence shown here is derived from an EMBL/GenBank/DDBJ whole genome shotgun (WGS) entry which is preliminary data.</text>
</comment>
<dbReference type="Proteomes" id="UP000246005">
    <property type="component" value="Unassembled WGS sequence"/>
</dbReference>
<dbReference type="EMBL" id="QLTT01000008">
    <property type="protein sequence ID" value="RAS62196.1"/>
    <property type="molecule type" value="Genomic_DNA"/>
</dbReference>
<gene>
    <name evidence="2" type="ORF">C8D87_10815</name>
    <name evidence="1" type="ORF">C8D88_120113</name>
</gene>
<evidence type="ECO:0000313" key="1">
    <source>
        <dbReference type="EMBL" id="PWK81062.1"/>
    </source>
</evidence>
<evidence type="ECO:0000313" key="4">
    <source>
        <dbReference type="Proteomes" id="UP000248714"/>
    </source>
</evidence>
<organism evidence="1 3">
    <name type="scientific">Lentzea atacamensis</name>
    <dbReference type="NCBI Taxonomy" id="531938"/>
    <lineage>
        <taxon>Bacteria</taxon>
        <taxon>Bacillati</taxon>
        <taxon>Actinomycetota</taxon>
        <taxon>Actinomycetes</taxon>
        <taxon>Pseudonocardiales</taxon>
        <taxon>Pseudonocardiaceae</taxon>
        <taxon>Lentzea</taxon>
    </lineage>
</organism>
<name>A0A316HL72_9PSEU</name>
<dbReference type="Proteomes" id="UP000248714">
    <property type="component" value="Unassembled WGS sequence"/>
</dbReference>
<sequence length="31" mass="2994">MDVISGLVNQASGLLGQASSPANGLLSALPL</sequence>
<protein>
    <submittedName>
        <fullName evidence="1">Uncharacterized protein</fullName>
    </submittedName>
</protein>
<dbReference type="EMBL" id="QGHB01000020">
    <property type="protein sequence ID" value="PWK81062.1"/>
    <property type="molecule type" value="Genomic_DNA"/>
</dbReference>
<accession>A0A316HL72</accession>
<proteinExistence type="predicted"/>
<dbReference type="AlphaFoldDB" id="A0A316HL72"/>
<evidence type="ECO:0000313" key="3">
    <source>
        <dbReference type="Proteomes" id="UP000246005"/>
    </source>
</evidence>
<reference evidence="1 3" key="1">
    <citation type="submission" date="2018-05" db="EMBL/GenBank/DDBJ databases">
        <title>Genomic Encyclopedia of Type Strains, Phase IV (KMG-IV): sequencing the most valuable type-strain genomes for metagenomic binning, comparative biology and taxonomic classification.</title>
        <authorList>
            <person name="Goeker M."/>
        </authorList>
    </citation>
    <scope>NUCLEOTIDE SEQUENCE [LARGE SCALE GENOMIC DNA]</scope>
    <source>
        <strain evidence="2 4">DSM 45479</strain>
        <strain evidence="1 3">DSM 45480</strain>
    </source>
</reference>
<keyword evidence="4" id="KW-1185">Reference proteome</keyword>